<evidence type="ECO:0000313" key="4">
    <source>
        <dbReference type="Proteomes" id="UP001302719"/>
    </source>
</evidence>
<organism evidence="3 4">
    <name type="scientific">Candidatus Nitrospira allomarina</name>
    <dbReference type="NCBI Taxonomy" id="3020900"/>
    <lineage>
        <taxon>Bacteria</taxon>
        <taxon>Pseudomonadati</taxon>
        <taxon>Nitrospirota</taxon>
        <taxon>Nitrospiria</taxon>
        <taxon>Nitrospirales</taxon>
        <taxon>Nitrospiraceae</taxon>
        <taxon>Nitrospira</taxon>
    </lineage>
</organism>
<feature type="region of interest" description="Disordered" evidence="1">
    <location>
        <begin position="68"/>
        <end position="94"/>
    </location>
</feature>
<name>A0AA96JQV8_9BACT</name>
<evidence type="ECO:0000313" key="3">
    <source>
        <dbReference type="EMBL" id="WNM56428.1"/>
    </source>
</evidence>
<feature type="chain" id="PRO_5041645745" evidence="2">
    <location>
        <begin position="22"/>
        <end position="94"/>
    </location>
</feature>
<keyword evidence="4" id="KW-1185">Reference proteome</keyword>
<accession>A0AA96JQV8</accession>
<feature type="signal peptide" evidence="2">
    <location>
        <begin position="1"/>
        <end position="21"/>
    </location>
</feature>
<dbReference type="AlphaFoldDB" id="A0AA96JQV8"/>
<reference evidence="3 4" key="1">
    <citation type="submission" date="2023-01" db="EMBL/GenBank/DDBJ databases">
        <title>Cultivation and genomic characterization of new, ubiquitous marine nitrite-oxidizing bacteria from the Nitrospirales.</title>
        <authorList>
            <person name="Mueller A.J."/>
            <person name="Daebeler A."/>
            <person name="Herbold C.W."/>
            <person name="Kirkegaard R.H."/>
            <person name="Daims H."/>
        </authorList>
    </citation>
    <scope>NUCLEOTIDE SEQUENCE [LARGE SCALE GENOMIC DNA]</scope>
    <source>
        <strain evidence="3 4">VA</strain>
    </source>
</reference>
<dbReference type="Proteomes" id="UP001302719">
    <property type="component" value="Chromosome"/>
</dbReference>
<evidence type="ECO:0000256" key="2">
    <source>
        <dbReference type="SAM" id="SignalP"/>
    </source>
</evidence>
<dbReference type="RefSeq" id="WP_312640018.1">
    <property type="nucleotide sequence ID" value="NZ_CP116967.1"/>
</dbReference>
<gene>
    <name evidence="3" type="ORF">PP769_10575</name>
</gene>
<dbReference type="EMBL" id="CP116967">
    <property type="protein sequence ID" value="WNM56428.1"/>
    <property type="molecule type" value="Genomic_DNA"/>
</dbReference>
<sequence length="94" mass="10524">MKSGILSTFFGLILFPVCALAQGGENMEPKCQKLAHEFAENPESLNEMQLRQLQFCVTHTIDQRYKTDPPDLLRGTIIEPPVSTENPDIKPPTP</sequence>
<evidence type="ECO:0000256" key="1">
    <source>
        <dbReference type="SAM" id="MobiDB-lite"/>
    </source>
</evidence>
<dbReference type="KEGG" id="nall:PP769_10575"/>
<protein>
    <submittedName>
        <fullName evidence="3">Uncharacterized protein</fullName>
    </submittedName>
</protein>
<proteinExistence type="predicted"/>
<keyword evidence="2" id="KW-0732">Signal</keyword>